<evidence type="ECO:0008006" key="4">
    <source>
        <dbReference type="Google" id="ProtNLM"/>
    </source>
</evidence>
<dbReference type="EMBL" id="BPMT01000002">
    <property type="protein sequence ID" value="GIZ91872.1"/>
    <property type="molecule type" value="Genomic_DNA"/>
</dbReference>
<organism evidence="2 3">
    <name type="scientific">Aquipseudomonas alcaligenes</name>
    <name type="common">Pseudomonas alcaligenes</name>
    <dbReference type="NCBI Taxonomy" id="43263"/>
    <lineage>
        <taxon>Bacteria</taxon>
        <taxon>Pseudomonadati</taxon>
        <taxon>Pseudomonadota</taxon>
        <taxon>Gammaproteobacteria</taxon>
        <taxon>Pseudomonadales</taxon>
        <taxon>Pseudomonadaceae</taxon>
        <taxon>Aquipseudomonas</taxon>
    </lineage>
</organism>
<protein>
    <recommendedName>
        <fullName evidence="4">Secreted protein</fullName>
    </recommendedName>
</protein>
<dbReference type="AlphaFoldDB" id="A0ABD0ASA0"/>
<dbReference type="Proteomes" id="UP000887228">
    <property type="component" value="Unassembled WGS sequence"/>
</dbReference>
<proteinExistence type="predicted"/>
<gene>
    <name evidence="2" type="ORF">KAM436_08400</name>
</gene>
<evidence type="ECO:0000313" key="2">
    <source>
        <dbReference type="EMBL" id="GIZ91872.1"/>
    </source>
</evidence>
<evidence type="ECO:0000313" key="3">
    <source>
        <dbReference type="Proteomes" id="UP000887228"/>
    </source>
</evidence>
<accession>A0ABD0ASA0</accession>
<evidence type="ECO:0000256" key="1">
    <source>
        <dbReference type="SAM" id="MobiDB-lite"/>
    </source>
</evidence>
<comment type="caution">
    <text evidence="2">The sequence shown here is derived from an EMBL/GenBank/DDBJ whole genome shotgun (WGS) entry which is preliminary data.</text>
</comment>
<name>A0ABD0ASA0_AQUAC</name>
<sequence length="73" mass="7834">MITPTSALIVLPLARAPVGATKTNKPRIRRGLSCEGSDQGGPEAGQYTEKPRQSRLWRDRLSAASHPARPQGA</sequence>
<feature type="region of interest" description="Disordered" evidence="1">
    <location>
        <begin position="21"/>
        <end position="56"/>
    </location>
</feature>
<reference evidence="2 3" key="1">
    <citation type="submission" date="2021-07" db="EMBL/GenBank/DDBJ databases">
        <title>Whole genome sequencing of carbapenem-resistant Pseudomonas spp. isolated in Japan.</title>
        <authorList>
            <person name="Suzuki M."/>
            <person name="Maehana S."/>
            <person name="Kitasato H."/>
        </authorList>
    </citation>
    <scope>NUCLEOTIDE SEQUENCE [LARGE SCALE GENOMIC DNA]</scope>
    <source>
        <strain evidence="2 3">KAM436</strain>
    </source>
</reference>